<comment type="caution">
    <text evidence="2">The sequence shown here is derived from an EMBL/GenBank/DDBJ whole genome shotgun (WGS) entry which is preliminary data.</text>
</comment>
<dbReference type="PANTHER" id="PTHR48449:SF1">
    <property type="entry name" value="DUF1985 DOMAIN-CONTAINING PROTEIN"/>
    <property type="match status" value="1"/>
</dbReference>
<sequence>MSARRSNRGKRKTSDHVDAERVDNGLPVRLFATDRYPCERVNTYSTVDLLLWVRDALKGKPEMDILMGSCFGGLFQIPTRRLLAGKVVHSMMTRQLVTMKKYEMWPVFGGNPFRFSLVEFGEVTGLPCGEFEEGYSIDYKLPETEENYAHWDTLFGGNRDATIEDIVALVESDDQIPRDIRLKLCLVVIVDGVLIASLQKPKPTLKYVKLLERLDDFLAFPWGRESFLWTISTLKPPLKVMGKCEDPLGVFCNKLRQQTIKAVGFPLALQLVAFRAIPQLLQLAAGDDTINLINYAETSLPKHAGLT</sequence>
<organism evidence="2 3">
    <name type="scientific">Brassica napus</name>
    <name type="common">Rape</name>
    <dbReference type="NCBI Taxonomy" id="3708"/>
    <lineage>
        <taxon>Eukaryota</taxon>
        <taxon>Viridiplantae</taxon>
        <taxon>Streptophyta</taxon>
        <taxon>Embryophyta</taxon>
        <taxon>Tracheophyta</taxon>
        <taxon>Spermatophyta</taxon>
        <taxon>Magnoliopsida</taxon>
        <taxon>eudicotyledons</taxon>
        <taxon>Gunneridae</taxon>
        <taxon>Pentapetalae</taxon>
        <taxon>rosids</taxon>
        <taxon>malvids</taxon>
        <taxon>Brassicales</taxon>
        <taxon>Brassicaceae</taxon>
        <taxon>Brassiceae</taxon>
        <taxon>Brassica</taxon>
    </lineage>
</organism>
<evidence type="ECO:0000313" key="3">
    <source>
        <dbReference type="Proteomes" id="UP000824890"/>
    </source>
</evidence>
<feature type="domain" description="DUF1985" evidence="1">
    <location>
        <begin position="93"/>
        <end position="232"/>
    </location>
</feature>
<dbReference type="Proteomes" id="UP000824890">
    <property type="component" value="Unassembled WGS sequence"/>
</dbReference>
<accession>A0ABQ8CDL4</accession>
<dbReference type="EMBL" id="JAGKQM010000008">
    <property type="protein sequence ID" value="KAH0914485.1"/>
    <property type="molecule type" value="Genomic_DNA"/>
</dbReference>
<evidence type="ECO:0000259" key="1">
    <source>
        <dbReference type="Pfam" id="PF09331"/>
    </source>
</evidence>
<dbReference type="InterPro" id="IPR015410">
    <property type="entry name" value="DUF1985"/>
</dbReference>
<dbReference type="PANTHER" id="PTHR48449">
    <property type="entry name" value="DUF1985 DOMAIN-CONTAINING PROTEIN"/>
    <property type="match status" value="1"/>
</dbReference>
<gene>
    <name evidence="2" type="ORF">HID58_028931</name>
</gene>
<name>A0ABQ8CDL4_BRANA</name>
<evidence type="ECO:0000313" key="2">
    <source>
        <dbReference type="EMBL" id="KAH0914485.1"/>
    </source>
</evidence>
<keyword evidence="3" id="KW-1185">Reference proteome</keyword>
<proteinExistence type="predicted"/>
<reference evidence="2 3" key="1">
    <citation type="submission" date="2021-05" db="EMBL/GenBank/DDBJ databases">
        <title>Genome Assembly of Synthetic Allotetraploid Brassica napus Reveals Homoeologous Exchanges between Subgenomes.</title>
        <authorList>
            <person name="Davis J.T."/>
        </authorList>
    </citation>
    <scope>NUCLEOTIDE SEQUENCE [LARGE SCALE GENOMIC DNA]</scope>
    <source>
        <strain evidence="3">cv. Da-Ae</strain>
        <tissue evidence="2">Seedling</tissue>
    </source>
</reference>
<dbReference type="Pfam" id="PF09331">
    <property type="entry name" value="DUF1985"/>
    <property type="match status" value="1"/>
</dbReference>
<protein>
    <recommendedName>
        <fullName evidence="1">DUF1985 domain-containing protein</fullName>
    </recommendedName>
</protein>